<dbReference type="InterPro" id="IPR050930">
    <property type="entry name" value="MFS_Vesicular_Transporter"/>
</dbReference>
<feature type="transmembrane region" description="Helical" evidence="6">
    <location>
        <begin position="457"/>
        <end position="478"/>
    </location>
</feature>
<keyword evidence="5 6" id="KW-0472">Membrane</keyword>
<dbReference type="Gene3D" id="1.20.1250.20">
    <property type="entry name" value="MFS general substrate transporter like domains"/>
    <property type="match status" value="2"/>
</dbReference>
<dbReference type="InterPro" id="IPR020846">
    <property type="entry name" value="MFS_dom"/>
</dbReference>
<dbReference type="InterPro" id="IPR036259">
    <property type="entry name" value="MFS_trans_sf"/>
</dbReference>
<evidence type="ECO:0000256" key="2">
    <source>
        <dbReference type="ARBA" id="ARBA00022448"/>
    </source>
</evidence>
<accession>A0AB34JNZ1</accession>
<dbReference type="Proteomes" id="UP001515480">
    <property type="component" value="Unassembled WGS sequence"/>
</dbReference>
<evidence type="ECO:0000256" key="1">
    <source>
        <dbReference type="ARBA" id="ARBA00004141"/>
    </source>
</evidence>
<feature type="domain" description="Major facilitator superfamily (MFS) profile" evidence="7">
    <location>
        <begin position="75"/>
        <end position="481"/>
    </location>
</feature>
<proteinExistence type="predicted"/>
<dbReference type="GO" id="GO:0022857">
    <property type="term" value="F:transmembrane transporter activity"/>
    <property type="evidence" value="ECO:0007669"/>
    <property type="project" value="InterPro"/>
</dbReference>
<keyword evidence="9" id="KW-1185">Reference proteome</keyword>
<feature type="transmembrane region" description="Helical" evidence="6">
    <location>
        <begin position="137"/>
        <end position="159"/>
    </location>
</feature>
<evidence type="ECO:0000313" key="8">
    <source>
        <dbReference type="EMBL" id="KAL1523566.1"/>
    </source>
</evidence>
<dbReference type="SUPFAM" id="SSF103473">
    <property type="entry name" value="MFS general substrate transporter"/>
    <property type="match status" value="1"/>
</dbReference>
<protein>
    <recommendedName>
        <fullName evidence="7">Major facilitator superfamily (MFS) profile domain-containing protein</fullName>
    </recommendedName>
</protein>
<feature type="transmembrane region" description="Helical" evidence="6">
    <location>
        <begin position="326"/>
        <end position="347"/>
    </location>
</feature>
<dbReference type="PANTHER" id="PTHR23506:SF26">
    <property type="entry name" value="MFS-TYPE TRANSPORTER SLC18B1"/>
    <property type="match status" value="1"/>
</dbReference>
<keyword evidence="2" id="KW-0813">Transport</keyword>
<keyword evidence="4 6" id="KW-1133">Transmembrane helix</keyword>
<dbReference type="PANTHER" id="PTHR23506">
    <property type="entry name" value="GH10249P"/>
    <property type="match status" value="1"/>
</dbReference>
<sequence>MLPSVLGYYPFKDIVRLSARPLRNERGRGRRMGAPAISKEDTLLLDADRALEEKYQSVLKKDVVTEDSSSLGQLLLVFCISAFVFNQISFSQLPAFLPDYAERVVGVSPSLVGVILGMQGVCGMAANLIAPALISRFANLPCLVVGQAVLAAATLAFGLTGESLGHDRFVVVAIVLRSIQGLSDGVVQVAATSLILRSVPEQTTGMFVGLAEGLRSIGTLLGPMIGGLTYGINRVGARGNFKFPIVLLGSFLLLHASAFLLLCGTMEHSKIARTASRSSLTTVFSFPQCAVVVISCALCVFTLGFYEPTLLPYLTSAPFHLTTGQVGLLMTGTSLVMGVTAAVAGPAQYVCGQLVQTTFGVLLTAGSMALLGFVSPFDYPQFTVVAYIVSSASVMVIFVSAAELLVRVLRTFDIDPAEHAEGISAGVSFSFTSGLTSGTLLGGVLSQHLGFRESCRVIFFVVVSLPAFLIIPFLPVFMNGKTLAKSLSNSKSKHSQQSDEESR</sequence>
<dbReference type="PROSITE" id="PS50850">
    <property type="entry name" value="MFS"/>
    <property type="match status" value="1"/>
</dbReference>
<feature type="transmembrane region" description="Helical" evidence="6">
    <location>
        <begin position="283"/>
        <end position="306"/>
    </location>
</feature>
<feature type="transmembrane region" description="Helical" evidence="6">
    <location>
        <begin position="359"/>
        <end position="379"/>
    </location>
</feature>
<name>A0AB34JNZ1_PRYPA</name>
<dbReference type="AlphaFoldDB" id="A0AB34JNZ1"/>
<gene>
    <name evidence="8" type="ORF">AB1Y20_018502</name>
</gene>
<comment type="subcellular location">
    <subcellularLocation>
        <location evidence="1">Membrane</location>
        <topology evidence="1">Multi-pass membrane protein</topology>
    </subcellularLocation>
</comment>
<feature type="transmembrane region" description="Helical" evidence="6">
    <location>
        <begin position="385"/>
        <end position="406"/>
    </location>
</feature>
<feature type="transmembrane region" description="Helical" evidence="6">
    <location>
        <begin position="70"/>
        <end position="90"/>
    </location>
</feature>
<organism evidence="8 9">
    <name type="scientific">Prymnesium parvum</name>
    <name type="common">Toxic golden alga</name>
    <dbReference type="NCBI Taxonomy" id="97485"/>
    <lineage>
        <taxon>Eukaryota</taxon>
        <taxon>Haptista</taxon>
        <taxon>Haptophyta</taxon>
        <taxon>Prymnesiophyceae</taxon>
        <taxon>Prymnesiales</taxon>
        <taxon>Prymnesiaceae</taxon>
        <taxon>Prymnesium</taxon>
    </lineage>
</organism>
<feature type="transmembrane region" description="Helical" evidence="6">
    <location>
        <begin position="243"/>
        <end position="262"/>
    </location>
</feature>
<reference evidence="8 9" key="1">
    <citation type="journal article" date="2024" name="Science">
        <title>Giant polyketide synthase enzymes in the biosynthesis of giant marine polyether toxins.</title>
        <authorList>
            <person name="Fallon T.R."/>
            <person name="Shende V.V."/>
            <person name="Wierzbicki I.H."/>
            <person name="Pendleton A.L."/>
            <person name="Watervoot N.F."/>
            <person name="Auber R.P."/>
            <person name="Gonzalez D.J."/>
            <person name="Wisecaver J.H."/>
            <person name="Moore B.S."/>
        </authorList>
    </citation>
    <scope>NUCLEOTIDE SEQUENCE [LARGE SCALE GENOMIC DNA]</scope>
    <source>
        <strain evidence="8 9">12B1</strain>
    </source>
</reference>
<evidence type="ECO:0000256" key="3">
    <source>
        <dbReference type="ARBA" id="ARBA00022692"/>
    </source>
</evidence>
<evidence type="ECO:0000256" key="5">
    <source>
        <dbReference type="ARBA" id="ARBA00023136"/>
    </source>
</evidence>
<dbReference type="InterPro" id="IPR011701">
    <property type="entry name" value="MFS"/>
</dbReference>
<feature type="transmembrane region" description="Helical" evidence="6">
    <location>
        <begin position="110"/>
        <end position="130"/>
    </location>
</feature>
<evidence type="ECO:0000259" key="7">
    <source>
        <dbReference type="PROSITE" id="PS50850"/>
    </source>
</evidence>
<dbReference type="Pfam" id="PF07690">
    <property type="entry name" value="MFS_1"/>
    <property type="match status" value="1"/>
</dbReference>
<evidence type="ECO:0000256" key="4">
    <source>
        <dbReference type="ARBA" id="ARBA00022989"/>
    </source>
</evidence>
<evidence type="ECO:0000256" key="6">
    <source>
        <dbReference type="SAM" id="Phobius"/>
    </source>
</evidence>
<dbReference type="GO" id="GO:0016020">
    <property type="term" value="C:membrane"/>
    <property type="evidence" value="ECO:0007669"/>
    <property type="project" value="UniProtKB-SubCell"/>
</dbReference>
<dbReference type="EMBL" id="JBGBPQ010000005">
    <property type="protein sequence ID" value="KAL1523566.1"/>
    <property type="molecule type" value="Genomic_DNA"/>
</dbReference>
<comment type="caution">
    <text evidence="8">The sequence shown here is derived from an EMBL/GenBank/DDBJ whole genome shotgun (WGS) entry which is preliminary data.</text>
</comment>
<keyword evidence="3 6" id="KW-0812">Transmembrane</keyword>
<evidence type="ECO:0000313" key="9">
    <source>
        <dbReference type="Proteomes" id="UP001515480"/>
    </source>
</evidence>